<accession>A0A9D4MI20</accession>
<proteinExistence type="predicted"/>
<name>A0A9D4MI20_DREPO</name>
<organism evidence="1 2">
    <name type="scientific">Dreissena polymorpha</name>
    <name type="common">Zebra mussel</name>
    <name type="synonym">Mytilus polymorpha</name>
    <dbReference type="NCBI Taxonomy" id="45954"/>
    <lineage>
        <taxon>Eukaryota</taxon>
        <taxon>Metazoa</taxon>
        <taxon>Spiralia</taxon>
        <taxon>Lophotrochozoa</taxon>
        <taxon>Mollusca</taxon>
        <taxon>Bivalvia</taxon>
        <taxon>Autobranchia</taxon>
        <taxon>Heteroconchia</taxon>
        <taxon>Euheterodonta</taxon>
        <taxon>Imparidentia</taxon>
        <taxon>Neoheterodontei</taxon>
        <taxon>Myida</taxon>
        <taxon>Dreissenoidea</taxon>
        <taxon>Dreissenidae</taxon>
        <taxon>Dreissena</taxon>
    </lineage>
</organism>
<dbReference type="Proteomes" id="UP000828390">
    <property type="component" value="Unassembled WGS sequence"/>
</dbReference>
<evidence type="ECO:0000313" key="2">
    <source>
        <dbReference type="Proteomes" id="UP000828390"/>
    </source>
</evidence>
<protein>
    <submittedName>
        <fullName evidence="1">Uncharacterized protein</fullName>
    </submittedName>
</protein>
<dbReference type="EMBL" id="JAIWYP010000001">
    <property type="protein sequence ID" value="KAH3877715.1"/>
    <property type="molecule type" value="Genomic_DNA"/>
</dbReference>
<dbReference type="AlphaFoldDB" id="A0A9D4MI20"/>
<sequence>MSPTKVVGDIKTTQQPIAEDILYEPASNTAMLSSPGSNPGIMEASKKIEIEERASVKHLAS</sequence>
<evidence type="ECO:0000313" key="1">
    <source>
        <dbReference type="EMBL" id="KAH3877715.1"/>
    </source>
</evidence>
<gene>
    <name evidence="1" type="ORF">DPMN_001591</name>
</gene>
<reference evidence="1" key="2">
    <citation type="submission" date="2020-11" db="EMBL/GenBank/DDBJ databases">
        <authorList>
            <person name="McCartney M.A."/>
            <person name="Auch B."/>
            <person name="Kono T."/>
            <person name="Mallez S."/>
            <person name="Becker A."/>
            <person name="Gohl D.M."/>
            <person name="Silverstein K.A.T."/>
            <person name="Koren S."/>
            <person name="Bechman K.B."/>
            <person name="Herman A."/>
            <person name="Abrahante J.E."/>
            <person name="Garbe J."/>
        </authorList>
    </citation>
    <scope>NUCLEOTIDE SEQUENCE</scope>
    <source>
        <strain evidence="1">Duluth1</strain>
        <tissue evidence="1">Whole animal</tissue>
    </source>
</reference>
<reference evidence="1" key="1">
    <citation type="journal article" date="2019" name="bioRxiv">
        <title>The Genome of the Zebra Mussel, Dreissena polymorpha: A Resource for Invasive Species Research.</title>
        <authorList>
            <person name="McCartney M.A."/>
            <person name="Auch B."/>
            <person name="Kono T."/>
            <person name="Mallez S."/>
            <person name="Zhang Y."/>
            <person name="Obille A."/>
            <person name="Becker A."/>
            <person name="Abrahante J.E."/>
            <person name="Garbe J."/>
            <person name="Badalamenti J.P."/>
            <person name="Herman A."/>
            <person name="Mangelson H."/>
            <person name="Liachko I."/>
            <person name="Sullivan S."/>
            <person name="Sone E.D."/>
            <person name="Koren S."/>
            <person name="Silverstein K.A.T."/>
            <person name="Beckman K.B."/>
            <person name="Gohl D.M."/>
        </authorList>
    </citation>
    <scope>NUCLEOTIDE SEQUENCE</scope>
    <source>
        <strain evidence="1">Duluth1</strain>
        <tissue evidence="1">Whole animal</tissue>
    </source>
</reference>
<keyword evidence="2" id="KW-1185">Reference proteome</keyword>
<comment type="caution">
    <text evidence="1">The sequence shown here is derived from an EMBL/GenBank/DDBJ whole genome shotgun (WGS) entry which is preliminary data.</text>
</comment>